<evidence type="ECO:0000313" key="4">
    <source>
        <dbReference type="Proteomes" id="UP000799118"/>
    </source>
</evidence>
<feature type="domain" description="Alpha/beta hydrolase fold-3" evidence="2">
    <location>
        <begin position="40"/>
        <end position="292"/>
    </location>
</feature>
<dbReference type="Gene3D" id="3.40.50.1820">
    <property type="entry name" value="alpha/beta hydrolase"/>
    <property type="match status" value="1"/>
</dbReference>
<dbReference type="SUPFAM" id="SSF53474">
    <property type="entry name" value="alpha/beta-Hydrolases"/>
    <property type="match status" value="1"/>
</dbReference>
<dbReference type="InterPro" id="IPR013094">
    <property type="entry name" value="AB_hydrolase_3"/>
</dbReference>
<dbReference type="PANTHER" id="PTHR48081:SF3">
    <property type="entry name" value="ALPHA_BETA HYDROLASE FOLD-3 DOMAIN-CONTAINING PROTEIN"/>
    <property type="match status" value="1"/>
</dbReference>
<dbReference type="EMBL" id="ML769433">
    <property type="protein sequence ID" value="KAE9402602.1"/>
    <property type="molecule type" value="Genomic_DNA"/>
</dbReference>
<proteinExistence type="predicted"/>
<dbReference type="AlphaFoldDB" id="A0A6A4HTR8"/>
<dbReference type="GO" id="GO:0016787">
    <property type="term" value="F:hydrolase activity"/>
    <property type="evidence" value="ECO:0007669"/>
    <property type="project" value="UniProtKB-KW"/>
</dbReference>
<accession>A0A6A4HTR8</accession>
<evidence type="ECO:0000259" key="2">
    <source>
        <dbReference type="Pfam" id="PF07859"/>
    </source>
</evidence>
<keyword evidence="4" id="KW-1185">Reference proteome</keyword>
<protein>
    <submittedName>
        <fullName evidence="3">Alpha/beta-hydrolase</fullName>
    </submittedName>
</protein>
<dbReference type="InterPro" id="IPR050300">
    <property type="entry name" value="GDXG_lipolytic_enzyme"/>
</dbReference>
<dbReference type="Pfam" id="PF07859">
    <property type="entry name" value="Abhydrolase_3"/>
    <property type="match status" value="1"/>
</dbReference>
<dbReference type="PANTHER" id="PTHR48081">
    <property type="entry name" value="AB HYDROLASE SUPERFAMILY PROTEIN C4A8.06C"/>
    <property type="match status" value="1"/>
</dbReference>
<organism evidence="3 4">
    <name type="scientific">Gymnopus androsaceus JB14</name>
    <dbReference type="NCBI Taxonomy" id="1447944"/>
    <lineage>
        <taxon>Eukaryota</taxon>
        <taxon>Fungi</taxon>
        <taxon>Dikarya</taxon>
        <taxon>Basidiomycota</taxon>
        <taxon>Agaricomycotina</taxon>
        <taxon>Agaricomycetes</taxon>
        <taxon>Agaricomycetidae</taxon>
        <taxon>Agaricales</taxon>
        <taxon>Marasmiineae</taxon>
        <taxon>Omphalotaceae</taxon>
        <taxon>Gymnopus</taxon>
    </lineage>
</organism>
<keyword evidence="1" id="KW-0378">Hydrolase</keyword>
<dbReference type="InterPro" id="IPR029058">
    <property type="entry name" value="AB_hydrolase_fold"/>
</dbReference>
<dbReference type="OrthoDB" id="408631at2759"/>
<name>A0A6A4HTR8_9AGAR</name>
<reference evidence="3" key="1">
    <citation type="journal article" date="2019" name="Environ. Microbiol.">
        <title>Fungal ecological strategies reflected in gene transcription - a case study of two litter decomposers.</title>
        <authorList>
            <person name="Barbi F."/>
            <person name="Kohler A."/>
            <person name="Barry K."/>
            <person name="Baskaran P."/>
            <person name="Daum C."/>
            <person name="Fauchery L."/>
            <person name="Ihrmark K."/>
            <person name="Kuo A."/>
            <person name="LaButti K."/>
            <person name="Lipzen A."/>
            <person name="Morin E."/>
            <person name="Grigoriev I.V."/>
            <person name="Henrissat B."/>
            <person name="Lindahl B."/>
            <person name="Martin F."/>
        </authorList>
    </citation>
    <scope>NUCLEOTIDE SEQUENCE</scope>
    <source>
        <strain evidence="3">JB14</strain>
    </source>
</reference>
<dbReference type="Proteomes" id="UP000799118">
    <property type="component" value="Unassembled WGS sequence"/>
</dbReference>
<gene>
    <name evidence="3" type="ORF">BT96DRAFT_991045</name>
</gene>
<evidence type="ECO:0000256" key="1">
    <source>
        <dbReference type="ARBA" id="ARBA00022801"/>
    </source>
</evidence>
<evidence type="ECO:0000313" key="3">
    <source>
        <dbReference type="EMBL" id="KAE9402602.1"/>
    </source>
</evidence>
<sequence>MASGSPKPVEILFKQVDGIDIYMDVYFSPTSSPENPAPILLWWHGGGLLQGTRKSVAPHYLSAPAKHNLTFISADYRLAPQFRFPAILSDCADAMKFLHTKEFQQTTEGRVDASRVILSGSSAGGWLSLLCASGIGFEAAGLQKPPTVLGSTSIYPITDLEDPFWNTPQRPVSYLDRIILKEEVQPFINPADPGSRLASSPMDNQRSMFYHYMLQEALLPDLLLSGTNIPPSAFSVAPFLKSSHKTIPPTYITHGDADTKVPVRQSRDVAEVLKELKADYVYEEIPGEDHRFDRLPECEMENMYEFINWVLRH</sequence>